<dbReference type="Pfam" id="PF07090">
    <property type="entry name" value="GATase1_like"/>
    <property type="match status" value="1"/>
</dbReference>
<dbReference type="Gene3D" id="3.40.50.410">
    <property type="entry name" value="von Willebrand factor, type A domain"/>
    <property type="match status" value="1"/>
</dbReference>
<keyword evidence="1" id="KW-0812">Transmembrane</keyword>
<dbReference type="PANTHER" id="PTHR37947:SF1">
    <property type="entry name" value="BLL2462 PROTEIN"/>
    <property type="match status" value="1"/>
</dbReference>
<dbReference type="SUPFAM" id="SSF53300">
    <property type="entry name" value="vWA-like"/>
    <property type="match status" value="1"/>
</dbReference>
<feature type="transmembrane region" description="Helical" evidence="1">
    <location>
        <begin position="28"/>
        <end position="48"/>
    </location>
</feature>
<keyword evidence="1" id="KW-0472">Membrane</keyword>
<dbReference type="InterPro" id="IPR029062">
    <property type="entry name" value="Class_I_gatase-like"/>
</dbReference>
<evidence type="ECO:0000313" key="3">
    <source>
        <dbReference type="EMBL" id="SVA21698.1"/>
    </source>
</evidence>
<accession>A0A381U218</accession>
<dbReference type="InterPro" id="IPR036465">
    <property type="entry name" value="vWFA_dom_sf"/>
</dbReference>
<dbReference type="PANTHER" id="PTHR37947">
    <property type="entry name" value="BLL2462 PROTEIN"/>
    <property type="match status" value="1"/>
</dbReference>
<proteinExistence type="predicted"/>
<organism evidence="3">
    <name type="scientific">marine metagenome</name>
    <dbReference type="NCBI Taxonomy" id="408172"/>
    <lineage>
        <taxon>unclassified sequences</taxon>
        <taxon>metagenomes</taxon>
        <taxon>ecological metagenomes</taxon>
    </lineage>
</organism>
<dbReference type="InterPro" id="IPR010768">
    <property type="entry name" value="GATase1-like"/>
</dbReference>
<gene>
    <name evidence="3" type="ORF">METZ01_LOCUS74552</name>
</gene>
<evidence type="ECO:0000259" key="2">
    <source>
        <dbReference type="Pfam" id="PF07090"/>
    </source>
</evidence>
<evidence type="ECO:0000256" key="1">
    <source>
        <dbReference type="SAM" id="Phobius"/>
    </source>
</evidence>
<name>A0A381U218_9ZZZZ</name>
<dbReference type="Gene3D" id="3.40.50.880">
    <property type="match status" value="1"/>
</dbReference>
<sequence>MFESLFEFFFKYRPIAFDEGAIAFRPTLATYVAALAVVAVGVVTYRTYREVRANSRPVDRLVLTGIRLTILALLVLCLFRPVLVLSQVVAQQNFLGVVIDDSRSMEIADRDGETRADFVTQQFGGEESPLLTALADRFALRLFGFSSSTDRIESVDELVFDGTQTHLGQALARAHEELDGVPLSGLVVISDGADNAEEPLADALLPLEAAGVPVFTVGLGREEYSRDIQLSRVDTPRSVLKGAALVVDVVVTQNGYRGETVSLQVEDEGRIVADQDVTLPDDGEPTTVRVRFTAADAGPRLFSFRVTPRPDEMVTQNNERNVLILVEDTREKILYFEGEPRWELKFVGRAVADDQNLQLAMLQRTAENKFMRIGVEDAEDLVGGFPRTREELFQYRAIILGSIEANFFTPDQLRMIADFVSERGGSLLMLGGQRAYAEGGYAGTPVADVLPVVLGEPTGEDDAGFFLETDVRPTRAGATHPATQIADTEEASGARWLELPPITLVNEIRDVKPGATTLLTSGDESLIVLAFQRYGAGKALAFPVQDSWIWQMHADIPVDDQTHETLWRRLLRWLVDGVPDQVVADLPKDRVELDESLALRAEVDDANYEEINNSQVSAWITDPDEELIEVPMDWTADRDGEYVASFAPRKEGLYEVRMEATSDGDLLGSDTAYIRVAPSDSEYYDSTLRTPLLERVAEETGGRFYTTDTVDSLVDDIQTVGGGVTVIEERDLWDMPIFLLLFLLLMLGEWGYRRSRGLA</sequence>
<feature type="domain" description="Putative glutamine amidotransferase" evidence="2">
    <location>
        <begin position="377"/>
        <end position="575"/>
    </location>
</feature>
<dbReference type="CDD" id="cd00198">
    <property type="entry name" value="vWFA"/>
    <property type="match status" value="1"/>
</dbReference>
<dbReference type="EMBL" id="UINC01005497">
    <property type="protein sequence ID" value="SVA21698.1"/>
    <property type="molecule type" value="Genomic_DNA"/>
</dbReference>
<dbReference type="SUPFAM" id="SSF52317">
    <property type="entry name" value="Class I glutamine amidotransferase-like"/>
    <property type="match status" value="1"/>
</dbReference>
<dbReference type="AlphaFoldDB" id="A0A381U218"/>
<keyword evidence="1" id="KW-1133">Transmembrane helix</keyword>
<reference evidence="3" key="1">
    <citation type="submission" date="2018-05" db="EMBL/GenBank/DDBJ databases">
        <authorList>
            <person name="Lanie J.A."/>
            <person name="Ng W.-L."/>
            <person name="Kazmierczak K.M."/>
            <person name="Andrzejewski T.M."/>
            <person name="Davidsen T.M."/>
            <person name="Wayne K.J."/>
            <person name="Tettelin H."/>
            <person name="Glass J.I."/>
            <person name="Rusch D."/>
            <person name="Podicherti R."/>
            <person name="Tsui H.-C.T."/>
            <person name="Winkler M.E."/>
        </authorList>
    </citation>
    <scope>NUCLEOTIDE SEQUENCE</scope>
</reference>
<feature type="transmembrane region" description="Helical" evidence="1">
    <location>
        <begin position="60"/>
        <end position="83"/>
    </location>
</feature>
<protein>
    <recommendedName>
        <fullName evidence="2">Putative glutamine amidotransferase domain-containing protein</fullName>
    </recommendedName>
</protein>